<feature type="transmembrane region" description="Helical" evidence="7">
    <location>
        <begin position="79"/>
        <end position="100"/>
    </location>
</feature>
<dbReference type="GO" id="GO:0055085">
    <property type="term" value="P:transmembrane transport"/>
    <property type="evidence" value="ECO:0007669"/>
    <property type="project" value="InterPro"/>
</dbReference>
<dbReference type="PANTHER" id="PTHR32243">
    <property type="entry name" value="MALTOSE TRANSPORT SYSTEM PERMEASE-RELATED"/>
    <property type="match status" value="1"/>
</dbReference>
<dbReference type="InterPro" id="IPR050901">
    <property type="entry name" value="BP-dep_ABC_trans_perm"/>
</dbReference>
<evidence type="ECO:0000256" key="6">
    <source>
        <dbReference type="ARBA" id="ARBA00023136"/>
    </source>
</evidence>
<feature type="domain" description="ABC transmembrane type-1" evidence="8">
    <location>
        <begin position="75"/>
        <end position="266"/>
    </location>
</feature>
<evidence type="ECO:0000313" key="10">
    <source>
        <dbReference type="Proteomes" id="UP000095463"/>
    </source>
</evidence>
<dbReference type="Gene3D" id="1.10.3720.10">
    <property type="entry name" value="MetI-like"/>
    <property type="match status" value="1"/>
</dbReference>
<evidence type="ECO:0000256" key="2">
    <source>
        <dbReference type="ARBA" id="ARBA00022448"/>
    </source>
</evidence>
<feature type="transmembrane region" description="Helical" evidence="7">
    <location>
        <begin position="112"/>
        <end position="134"/>
    </location>
</feature>
<dbReference type="PROSITE" id="PS50928">
    <property type="entry name" value="ABC_TM1"/>
    <property type="match status" value="1"/>
</dbReference>
<keyword evidence="6 7" id="KW-0472">Membrane</keyword>
<evidence type="ECO:0000256" key="3">
    <source>
        <dbReference type="ARBA" id="ARBA00022475"/>
    </source>
</evidence>
<evidence type="ECO:0000256" key="1">
    <source>
        <dbReference type="ARBA" id="ARBA00004651"/>
    </source>
</evidence>
<dbReference type="Pfam" id="PF00528">
    <property type="entry name" value="BPD_transp_1"/>
    <property type="match status" value="1"/>
</dbReference>
<dbReference type="RefSeq" id="WP_069908592.1">
    <property type="nucleotide sequence ID" value="NZ_LAJE02000080.1"/>
</dbReference>
<comment type="subcellular location">
    <subcellularLocation>
        <location evidence="1 7">Cell membrane</location>
        <topology evidence="1 7">Multi-pass membrane protein</topology>
    </subcellularLocation>
</comment>
<dbReference type="AlphaFoldDB" id="A0A1E5XUK4"/>
<evidence type="ECO:0000256" key="4">
    <source>
        <dbReference type="ARBA" id="ARBA00022692"/>
    </source>
</evidence>
<feature type="transmembrane region" description="Helical" evidence="7">
    <location>
        <begin position="248"/>
        <end position="266"/>
    </location>
</feature>
<keyword evidence="5 7" id="KW-1133">Transmembrane helix</keyword>
<evidence type="ECO:0000256" key="5">
    <source>
        <dbReference type="ARBA" id="ARBA00022989"/>
    </source>
</evidence>
<keyword evidence="3" id="KW-1003">Cell membrane</keyword>
<dbReference type="SUPFAM" id="SSF161098">
    <property type="entry name" value="MetI-like"/>
    <property type="match status" value="1"/>
</dbReference>
<dbReference type="InterPro" id="IPR000515">
    <property type="entry name" value="MetI-like"/>
</dbReference>
<dbReference type="OrthoDB" id="9815445at2"/>
<dbReference type="Proteomes" id="UP000095463">
    <property type="component" value="Unassembled WGS sequence"/>
</dbReference>
<keyword evidence="4 7" id="KW-0812">Transmembrane</keyword>
<feature type="transmembrane region" description="Helical" evidence="7">
    <location>
        <begin position="146"/>
        <end position="166"/>
    </location>
</feature>
<gene>
    <name evidence="9" type="ORF">VW23_012505</name>
</gene>
<dbReference type="EMBL" id="LAJE02000080">
    <property type="protein sequence ID" value="OEO32255.1"/>
    <property type="molecule type" value="Genomic_DNA"/>
</dbReference>
<sequence>MNIHQLRRFGFGIVKWLLLAAVLLWAAFPIVFMVMSSFKPPGEIWAYPPRLWGSTATLSNYEEIGRYSPTYFRDLGNSVQVTLGGVLLTILTATAAAFVFSRIRTGWLKLPGLLIIVIRMFPPIVVIIPLFPLMSALGLLDTVTPLILAGTAFSVSIATMLLKAFIDDIPVELEQAAMIDGCNQFQAFVRITLPLIAPGIAAVVVFVAVGLWNEYLFALIFTSTEARTAPVTIAIAMSNPDGARWGQLLAMSTIHLVPVVVLVMAVHKQLVQGMTTGAVKG</sequence>
<dbReference type="CDD" id="cd06261">
    <property type="entry name" value="TM_PBP2"/>
    <property type="match status" value="1"/>
</dbReference>
<proteinExistence type="inferred from homology"/>
<dbReference type="GO" id="GO:0005886">
    <property type="term" value="C:plasma membrane"/>
    <property type="evidence" value="ECO:0007669"/>
    <property type="project" value="UniProtKB-SubCell"/>
</dbReference>
<evidence type="ECO:0000313" key="9">
    <source>
        <dbReference type="EMBL" id="OEO32255.1"/>
    </source>
</evidence>
<keyword evidence="10" id="KW-1185">Reference proteome</keyword>
<evidence type="ECO:0000259" key="8">
    <source>
        <dbReference type="PROSITE" id="PS50928"/>
    </source>
</evidence>
<comment type="caution">
    <text evidence="9">The sequence shown here is derived from an EMBL/GenBank/DDBJ whole genome shotgun (WGS) entry which is preliminary data.</text>
</comment>
<feature type="transmembrane region" description="Helical" evidence="7">
    <location>
        <begin position="187"/>
        <end position="209"/>
    </location>
</feature>
<protein>
    <recommendedName>
        <fullName evidence="8">ABC transmembrane type-1 domain-containing protein</fullName>
    </recommendedName>
</protein>
<comment type="similarity">
    <text evidence="7">Belongs to the binding-protein-dependent transport system permease family.</text>
</comment>
<evidence type="ECO:0000256" key="7">
    <source>
        <dbReference type="RuleBase" id="RU363032"/>
    </source>
</evidence>
<reference evidence="9 10" key="1">
    <citation type="journal article" date="2015" name="Genome Announc.">
        <title>Genome Assemblies of Three Soil-Associated Devosia species: D. insulae, D. limi, and D. soli.</title>
        <authorList>
            <person name="Hassan Y.I."/>
            <person name="Lepp D."/>
            <person name="Zhou T."/>
        </authorList>
    </citation>
    <scope>NUCLEOTIDE SEQUENCE [LARGE SCALE GENOMIC DNA]</scope>
    <source>
        <strain evidence="9 10">DS-56</strain>
    </source>
</reference>
<dbReference type="PANTHER" id="PTHR32243:SF18">
    <property type="entry name" value="INNER MEMBRANE ABC TRANSPORTER PERMEASE PROTEIN YCJP"/>
    <property type="match status" value="1"/>
</dbReference>
<keyword evidence="2 7" id="KW-0813">Transport</keyword>
<dbReference type="InterPro" id="IPR035906">
    <property type="entry name" value="MetI-like_sf"/>
</dbReference>
<accession>A0A1E5XUK4</accession>
<feature type="transmembrane region" description="Helical" evidence="7">
    <location>
        <begin position="12"/>
        <end position="35"/>
    </location>
</feature>
<name>A0A1E5XUK4_9HYPH</name>
<organism evidence="9 10">
    <name type="scientific">Devosia insulae DS-56</name>
    <dbReference type="NCBI Taxonomy" id="1116389"/>
    <lineage>
        <taxon>Bacteria</taxon>
        <taxon>Pseudomonadati</taxon>
        <taxon>Pseudomonadota</taxon>
        <taxon>Alphaproteobacteria</taxon>
        <taxon>Hyphomicrobiales</taxon>
        <taxon>Devosiaceae</taxon>
        <taxon>Devosia</taxon>
    </lineage>
</organism>